<dbReference type="PANTHER" id="PTHR45624">
    <property type="entry name" value="MITOCHONDRIAL BASIC AMINO ACIDS TRANSPORTER-RELATED"/>
    <property type="match status" value="1"/>
</dbReference>
<evidence type="ECO:0000256" key="10">
    <source>
        <dbReference type="PROSITE-ProRule" id="PRU00282"/>
    </source>
</evidence>
<name>A0ABR1KRV8_9PEZI</name>
<reference evidence="12 13" key="1">
    <citation type="submission" date="2024-04" db="EMBL/GenBank/DDBJ databases">
        <title>Phyllosticta paracitricarpa is synonymous to the EU quarantine fungus P. citricarpa based on phylogenomic analyses.</title>
        <authorList>
            <consortium name="Lawrence Berkeley National Laboratory"/>
            <person name="Van Ingen-Buijs V.A."/>
            <person name="Van Westerhoven A.C."/>
            <person name="Haridas S."/>
            <person name="Skiadas P."/>
            <person name="Martin F."/>
            <person name="Groenewald J.Z."/>
            <person name="Crous P.W."/>
            <person name="Seidl M.F."/>
        </authorList>
    </citation>
    <scope>NUCLEOTIDE SEQUENCE [LARGE SCALE GENOMIC DNA]</scope>
    <source>
        <strain evidence="12 13">CBS 123371</strain>
    </source>
</reference>
<feature type="repeat" description="Solcar" evidence="10">
    <location>
        <begin position="237"/>
        <end position="326"/>
    </location>
</feature>
<proteinExistence type="inferred from homology"/>
<dbReference type="PANTHER" id="PTHR45624:SF31">
    <property type="entry name" value="MITOCHONDRIAL ORNITHINE TRANSPORTER 1"/>
    <property type="match status" value="1"/>
</dbReference>
<gene>
    <name evidence="12" type="ORF">IWZ03DRAFT_307193</name>
</gene>
<dbReference type="InterPro" id="IPR050567">
    <property type="entry name" value="Mitochondrial_Carrier"/>
</dbReference>
<protein>
    <submittedName>
        <fullName evidence="12">Mitochondrial carrier domain-containing protein</fullName>
    </submittedName>
</protein>
<evidence type="ECO:0000256" key="8">
    <source>
        <dbReference type="ARBA" id="ARBA00023128"/>
    </source>
</evidence>
<sequence length="594" mass="65683">MGVHNTEIHLNAPEPKPDTAKEALAGQGMEALKDITFGSLAGIAGKYIEYPFDTVKVRLQSQPEHLPLRYTGPLDCFKKSWAKDGVMGLYRGISAPLVGAAVENASLFFSYRLCQEALQKHVLGPATPVPFSGLLLCGAVSGAFTSMLLTPIELVKCKMQVPLETSSGQVRRMGPLGVMANVYRHQGIAGFWHGQMGTLIRETGGSAAWFGGYEGMALFFRGLREKSGSSKSKDDPLPIHQQMACGAMAGMSYNFLFYPADTIKSRMQTEDVTRLSGVKRTFGSVGKLIYQQSGLKGLYRGCGITVARSAPSSAFIFTIYETLKQQCWSNRFEDVDLTWIHCKSHGRDSATTCTWGKRGLAILETQADRPREQDAAERIVLDPKYKEILTLLKGLRNGIVYGAKVRFPHALVMIFLFRSGDFRTKLSMVLKATKTHAKNLGTFALIYKTSMLALRHLSPTGKERQYDSLLAGLAGGYYVFGRGVQSSVNQQIVIYVFARVVLAYAKLLVQPKPASSAGASSGTGGWGLIKDEKLAATLRERSWPVFASLSWALVMYVFRWHPEAVQPSMRSSMVYIYDQADRWDSLRNFIWHNK</sequence>
<keyword evidence="13" id="KW-1185">Reference proteome</keyword>
<dbReference type="Gene3D" id="1.50.40.10">
    <property type="entry name" value="Mitochondrial carrier domain"/>
    <property type="match status" value="2"/>
</dbReference>
<evidence type="ECO:0000256" key="5">
    <source>
        <dbReference type="ARBA" id="ARBA00022737"/>
    </source>
</evidence>
<evidence type="ECO:0000256" key="9">
    <source>
        <dbReference type="ARBA" id="ARBA00023136"/>
    </source>
</evidence>
<accession>A0ABR1KRV8</accession>
<dbReference type="InterPro" id="IPR018108">
    <property type="entry name" value="MCP_transmembrane"/>
</dbReference>
<dbReference type="InterPro" id="IPR023395">
    <property type="entry name" value="MCP_dom_sf"/>
</dbReference>
<keyword evidence="9 10" id="KW-0472">Membrane</keyword>
<feature type="repeat" description="Solcar" evidence="10">
    <location>
        <begin position="129"/>
        <end position="219"/>
    </location>
</feature>
<dbReference type="PROSITE" id="PS50920">
    <property type="entry name" value="SOLCAR"/>
    <property type="match status" value="3"/>
</dbReference>
<dbReference type="EMBL" id="JBBPHU010000003">
    <property type="protein sequence ID" value="KAK7520147.1"/>
    <property type="molecule type" value="Genomic_DNA"/>
</dbReference>
<evidence type="ECO:0000256" key="3">
    <source>
        <dbReference type="ARBA" id="ARBA00022448"/>
    </source>
</evidence>
<keyword evidence="7" id="KW-1133">Transmembrane helix</keyword>
<dbReference type="Pfam" id="PF02466">
    <property type="entry name" value="Tim17"/>
    <property type="match status" value="1"/>
</dbReference>
<evidence type="ECO:0000256" key="4">
    <source>
        <dbReference type="ARBA" id="ARBA00022692"/>
    </source>
</evidence>
<dbReference type="Proteomes" id="UP001363622">
    <property type="component" value="Unassembled WGS sequence"/>
</dbReference>
<keyword evidence="6" id="KW-0999">Mitochondrion inner membrane</keyword>
<keyword evidence="5" id="KW-0677">Repeat</keyword>
<keyword evidence="3 11" id="KW-0813">Transport</keyword>
<comment type="similarity">
    <text evidence="2 11">Belongs to the mitochondrial carrier (TC 2.A.29) family.</text>
</comment>
<feature type="repeat" description="Solcar" evidence="10">
    <location>
        <begin position="29"/>
        <end position="117"/>
    </location>
</feature>
<evidence type="ECO:0000256" key="2">
    <source>
        <dbReference type="ARBA" id="ARBA00006375"/>
    </source>
</evidence>
<evidence type="ECO:0000256" key="1">
    <source>
        <dbReference type="ARBA" id="ARBA00004225"/>
    </source>
</evidence>
<evidence type="ECO:0000256" key="6">
    <source>
        <dbReference type="ARBA" id="ARBA00022792"/>
    </source>
</evidence>
<organism evidence="12 13">
    <name type="scientific">Phyllosticta citriasiana</name>
    <dbReference type="NCBI Taxonomy" id="595635"/>
    <lineage>
        <taxon>Eukaryota</taxon>
        <taxon>Fungi</taxon>
        <taxon>Dikarya</taxon>
        <taxon>Ascomycota</taxon>
        <taxon>Pezizomycotina</taxon>
        <taxon>Dothideomycetes</taxon>
        <taxon>Dothideomycetes incertae sedis</taxon>
        <taxon>Botryosphaeriales</taxon>
        <taxon>Phyllostictaceae</taxon>
        <taxon>Phyllosticta</taxon>
    </lineage>
</organism>
<evidence type="ECO:0000313" key="13">
    <source>
        <dbReference type="Proteomes" id="UP001363622"/>
    </source>
</evidence>
<comment type="caution">
    <text evidence="12">The sequence shown here is derived from an EMBL/GenBank/DDBJ whole genome shotgun (WGS) entry which is preliminary data.</text>
</comment>
<keyword evidence="8" id="KW-0496">Mitochondrion</keyword>
<evidence type="ECO:0000313" key="12">
    <source>
        <dbReference type="EMBL" id="KAK7520147.1"/>
    </source>
</evidence>
<evidence type="ECO:0000256" key="7">
    <source>
        <dbReference type="ARBA" id="ARBA00022989"/>
    </source>
</evidence>
<evidence type="ECO:0000256" key="11">
    <source>
        <dbReference type="RuleBase" id="RU000488"/>
    </source>
</evidence>
<comment type="subcellular location">
    <subcellularLocation>
        <location evidence="1">Mitochondrion membrane</location>
        <topology evidence="1">Multi-pass membrane protein</topology>
    </subcellularLocation>
</comment>
<dbReference type="SUPFAM" id="SSF103506">
    <property type="entry name" value="Mitochondrial carrier"/>
    <property type="match status" value="1"/>
</dbReference>
<dbReference type="Pfam" id="PF00153">
    <property type="entry name" value="Mito_carr"/>
    <property type="match status" value="3"/>
</dbReference>
<keyword evidence="4 10" id="KW-0812">Transmembrane</keyword>